<reference evidence="4" key="1">
    <citation type="journal article" date="2019" name="Int. J. Syst. Evol. Microbiol.">
        <title>The Global Catalogue of Microorganisms (GCM) 10K type strain sequencing project: providing services to taxonomists for standard genome sequencing and annotation.</title>
        <authorList>
            <consortium name="The Broad Institute Genomics Platform"/>
            <consortium name="The Broad Institute Genome Sequencing Center for Infectious Disease"/>
            <person name="Wu L."/>
            <person name="Ma J."/>
        </authorList>
    </citation>
    <scope>NUCLEOTIDE SEQUENCE [LARGE SCALE GENOMIC DNA]</scope>
    <source>
        <strain evidence="4">CCUG 56401</strain>
    </source>
</reference>
<dbReference type="Gene3D" id="3.40.50.720">
    <property type="entry name" value="NAD(P)-binding Rossmann-like Domain"/>
    <property type="match status" value="2"/>
</dbReference>
<dbReference type="SUPFAM" id="SSF52283">
    <property type="entry name" value="Formate/glycerate dehydrogenase catalytic domain-like"/>
    <property type="match status" value="1"/>
</dbReference>
<dbReference type="Pfam" id="PF00389">
    <property type="entry name" value="2-Hacid_dh"/>
    <property type="match status" value="1"/>
</dbReference>
<dbReference type="EMBL" id="JBHTIW010000044">
    <property type="protein sequence ID" value="MFD0923862.1"/>
    <property type="molecule type" value="Genomic_DNA"/>
</dbReference>
<evidence type="ECO:0000259" key="2">
    <source>
        <dbReference type="Pfam" id="PF00389"/>
    </source>
</evidence>
<sequence length="147" mass="15368">MHRSVRGVSRAWTTTKSLPAKTSSSSAARRTPCRASTARGAEAVAELQLGLMLAEARNIARADAGVKSGRWRKDFPSPRNCATPCPEPKRSGCTSHRFGGELLAAAPNLKLIAVARSGLENVAVAAATAAGVGVVPTLGRIRPGRRQ</sequence>
<organism evidence="3 4">
    <name type="scientific">Saccharopolyspora rosea</name>
    <dbReference type="NCBI Taxonomy" id="524884"/>
    <lineage>
        <taxon>Bacteria</taxon>
        <taxon>Bacillati</taxon>
        <taxon>Actinomycetota</taxon>
        <taxon>Actinomycetes</taxon>
        <taxon>Pseudonocardiales</taxon>
        <taxon>Pseudonocardiaceae</taxon>
        <taxon>Saccharopolyspora</taxon>
    </lineage>
</organism>
<proteinExistence type="predicted"/>
<accession>A0ABW3G524</accession>
<dbReference type="InterPro" id="IPR006139">
    <property type="entry name" value="D-isomer_2_OHA_DH_cat_dom"/>
</dbReference>
<gene>
    <name evidence="3" type="ORF">ACFQ16_29295</name>
</gene>
<dbReference type="Proteomes" id="UP001597018">
    <property type="component" value="Unassembled WGS sequence"/>
</dbReference>
<protein>
    <recommendedName>
        <fullName evidence="2">D-isomer specific 2-hydroxyacid dehydrogenase catalytic domain-containing protein</fullName>
    </recommendedName>
</protein>
<evidence type="ECO:0000313" key="3">
    <source>
        <dbReference type="EMBL" id="MFD0923862.1"/>
    </source>
</evidence>
<feature type="region of interest" description="Disordered" evidence="1">
    <location>
        <begin position="1"/>
        <end position="35"/>
    </location>
</feature>
<dbReference type="RefSeq" id="WP_317630423.1">
    <property type="nucleotide sequence ID" value="NZ_BAABLT010000050.1"/>
</dbReference>
<evidence type="ECO:0000313" key="4">
    <source>
        <dbReference type="Proteomes" id="UP001597018"/>
    </source>
</evidence>
<feature type="domain" description="D-isomer specific 2-hydroxyacid dehydrogenase catalytic" evidence="2">
    <location>
        <begin position="98"/>
        <end position="137"/>
    </location>
</feature>
<evidence type="ECO:0000256" key="1">
    <source>
        <dbReference type="SAM" id="MobiDB-lite"/>
    </source>
</evidence>
<keyword evidence="4" id="KW-1185">Reference proteome</keyword>
<feature type="compositionally biased region" description="Low complexity" evidence="1">
    <location>
        <begin position="20"/>
        <end position="35"/>
    </location>
</feature>
<name>A0ABW3G524_9PSEU</name>
<comment type="caution">
    <text evidence="3">The sequence shown here is derived from an EMBL/GenBank/DDBJ whole genome shotgun (WGS) entry which is preliminary data.</text>
</comment>